<sequence length="264" mass="27997">MGRKFVEDAIVVSNEQLASCIWKLVLKSEQAAVAILPGQFVHLQVDGGLTAMLRRPFSITDVDKAEGTIEITYEIKGKGTQMMTEWQAGHKTNIMAPLGNSWLATVDEGAEINHALLVGGGVGAAPMFMLAKNMVAEGKKVDVVLGARTKELLVLEEKYAGLGLNSLVCATDDGTYGEAGFCTIPAIRMIDENDYDYVATCGPTPVMSAVAAAAVGKVKNVEVSMEERMACGVGACKTCVVDTVNGKVKSCDCGPVFSAEVIKW</sequence>
<reference evidence="14" key="1">
    <citation type="submission" date="2023-07" db="EMBL/GenBank/DDBJ databases">
        <title>Between Cages and Wild: Unraveling the Impact of Captivity on Animal Microbiomes and Antimicrobial Resistance.</title>
        <authorList>
            <person name="Schmartz G.P."/>
            <person name="Rehner J."/>
            <person name="Schuff M.J."/>
            <person name="Becker S.L."/>
            <person name="Kravczyk M."/>
            <person name="Gurevich A."/>
            <person name="Francke R."/>
            <person name="Mueller R."/>
            <person name="Keller V."/>
            <person name="Keller A."/>
        </authorList>
    </citation>
    <scope>NUCLEOTIDE SEQUENCE</scope>
    <source>
        <strain evidence="14">S12M_St_49</strain>
    </source>
</reference>
<evidence type="ECO:0000256" key="3">
    <source>
        <dbReference type="ARBA" id="ARBA00022630"/>
    </source>
</evidence>
<keyword evidence="3 11" id="KW-0285">Flavoprotein</keyword>
<dbReference type="InterPro" id="IPR008333">
    <property type="entry name" value="Cbr1-like_FAD-bd_dom"/>
</dbReference>
<dbReference type="InterPro" id="IPR039261">
    <property type="entry name" value="FNR_nucleotide-bd"/>
</dbReference>
<dbReference type="InterPro" id="IPR019480">
    <property type="entry name" value="Dihydroorotate_DH_Fe-S-bd"/>
</dbReference>
<keyword evidence="2" id="KW-0813">Transport</keyword>
<evidence type="ECO:0000313" key="14">
    <source>
        <dbReference type="EMBL" id="MDO4841817.1"/>
    </source>
</evidence>
<dbReference type="Gene3D" id="2.40.30.10">
    <property type="entry name" value="Translation factors"/>
    <property type="match status" value="1"/>
</dbReference>
<evidence type="ECO:0000256" key="8">
    <source>
        <dbReference type="ARBA" id="ARBA00023004"/>
    </source>
</evidence>
<feature type="binding site" evidence="12">
    <location>
        <position position="251"/>
    </location>
    <ligand>
        <name>[2Fe-2S] cluster</name>
        <dbReference type="ChEBI" id="CHEBI:190135"/>
    </ligand>
</feature>
<keyword evidence="15" id="KW-1185">Reference proteome</keyword>
<organism evidence="14 15">
    <name type="scientific">Phoenicibacter congonensis</name>
    <dbReference type="NCBI Taxonomy" id="1944646"/>
    <lineage>
        <taxon>Bacteria</taxon>
        <taxon>Bacillati</taxon>
        <taxon>Actinomycetota</taxon>
        <taxon>Coriobacteriia</taxon>
        <taxon>Eggerthellales</taxon>
        <taxon>Eggerthellaceae</taxon>
        <taxon>Phoenicibacter</taxon>
    </lineage>
</organism>
<evidence type="ECO:0000259" key="13">
    <source>
        <dbReference type="PROSITE" id="PS51384"/>
    </source>
</evidence>
<dbReference type="PANTHER" id="PTHR43513:SF3">
    <property type="entry name" value="DIHYDROOROTATE DEHYDROGENASE B (NAD(+)), ELECTRON TRANSFER SUBUNIT-RELATED"/>
    <property type="match status" value="1"/>
</dbReference>
<evidence type="ECO:0000256" key="4">
    <source>
        <dbReference type="ARBA" id="ARBA00022714"/>
    </source>
</evidence>
<comment type="caution">
    <text evidence="14">The sequence shown here is derived from an EMBL/GenBank/DDBJ whole genome shotgun (WGS) entry which is preliminary data.</text>
</comment>
<feature type="domain" description="FAD-binding FR-type" evidence="13">
    <location>
        <begin position="4"/>
        <end position="104"/>
    </location>
</feature>
<dbReference type="SUPFAM" id="SSF63380">
    <property type="entry name" value="Riboflavin synthase domain-like"/>
    <property type="match status" value="1"/>
</dbReference>
<dbReference type="GO" id="GO:0050660">
    <property type="term" value="F:flavin adenine dinucleotide binding"/>
    <property type="evidence" value="ECO:0007669"/>
    <property type="project" value="InterPro"/>
</dbReference>
<dbReference type="CDD" id="cd06218">
    <property type="entry name" value="DHOD_e_trans"/>
    <property type="match status" value="1"/>
</dbReference>
<dbReference type="Gene3D" id="2.10.240.10">
    <property type="entry name" value="Dihydroorotate dehydrogenase, electron transfer subunit"/>
    <property type="match status" value="1"/>
</dbReference>
<evidence type="ECO:0000256" key="6">
    <source>
        <dbReference type="ARBA" id="ARBA00022827"/>
    </source>
</evidence>
<dbReference type="Pfam" id="PF00970">
    <property type="entry name" value="FAD_binding_6"/>
    <property type="match status" value="1"/>
</dbReference>
<dbReference type="GO" id="GO:0016491">
    <property type="term" value="F:oxidoreductase activity"/>
    <property type="evidence" value="ECO:0007669"/>
    <property type="project" value="InterPro"/>
</dbReference>
<protein>
    <submittedName>
        <fullName evidence="14">Dihydroorotate dehydrogenase electron transfer subunit</fullName>
    </submittedName>
</protein>
<evidence type="ECO:0000256" key="10">
    <source>
        <dbReference type="ARBA" id="ARBA00034078"/>
    </source>
</evidence>
<feature type="binding site" evidence="12">
    <location>
        <position position="239"/>
    </location>
    <ligand>
        <name>[2Fe-2S] cluster</name>
        <dbReference type="ChEBI" id="CHEBI:190135"/>
    </ligand>
</feature>
<dbReference type="AlphaFoldDB" id="A0AA43RLS0"/>
<keyword evidence="6 11" id="KW-0274">FAD</keyword>
<dbReference type="PIRSF" id="PIRSF006816">
    <property type="entry name" value="Cyc3_hyd_g"/>
    <property type="match status" value="1"/>
</dbReference>
<keyword evidence="4 12" id="KW-0001">2Fe-2S</keyword>
<dbReference type="Proteomes" id="UP001168575">
    <property type="component" value="Unassembled WGS sequence"/>
</dbReference>
<dbReference type="InterPro" id="IPR001433">
    <property type="entry name" value="OxRdtase_FAD/NAD-bd"/>
</dbReference>
<keyword evidence="9 12" id="KW-0411">Iron-sulfur</keyword>
<feature type="binding site" evidence="12">
    <location>
        <position position="236"/>
    </location>
    <ligand>
        <name>[2Fe-2S] cluster</name>
        <dbReference type="ChEBI" id="CHEBI:190135"/>
    </ligand>
</feature>
<evidence type="ECO:0000256" key="5">
    <source>
        <dbReference type="ARBA" id="ARBA00022723"/>
    </source>
</evidence>
<dbReference type="Gene3D" id="3.40.50.80">
    <property type="entry name" value="Nucleotide-binding domain of ferredoxin-NADP reductase (FNR) module"/>
    <property type="match status" value="1"/>
</dbReference>
<dbReference type="Pfam" id="PF10418">
    <property type="entry name" value="DHODB_Fe-S_bind"/>
    <property type="match status" value="1"/>
</dbReference>
<proteinExistence type="inferred from homology"/>
<evidence type="ECO:0000256" key="12">
    <source>
        <dbReference type="PIRSR" id="PIRSR006816-2"/>
    </source>
</evidence>
<feature type="binding site" evidence="11">
    <location>
        <begin position="55"/>
        <end position="58"/>
    </location>
    <ligand>
        <name>FAD</name>
        <dbReference type="ChEBI" id="CHEBI:57692"/>
    </ligand>
</feature>
<dbReference type="PANTHER" id="PTHR43513">
    <property type="entry name" value="DIHYDROOROTATE DEHYDROGENASE B (NAD(+)), ELECTRON TRANSFER SUBUNIT"/>
    <property type="match status" value="1"/>
</dbReference>
<evidence type="ECO:0000256" key="9">
    <source>
        <dbReference type="ARBA" id="ARBA00023014"/>
    </source>
</evidence>
<dbReference type="InterPro" id="IPR050353">
    <property type="entry name" value="PyrK_electron_transfer"/>
</dbReference>
<comment type="similarity">
    <text evidence="1">Belongs to the PyrK family.</text>
</comment>
<dbReference type="EMBL" id="JAUMVS010000051">
    <property type="protein sequence ID" value="MDO4841817.1"/>
    <property type="molecule type" value="Genomic_DNA"/>
</dbReference>
<comment type="cofactor">
    <cofactor evidence="11">
        <name>FAD</name>
        <dbReference type="ChEBI" id="CHEBI:57692"/>
    </cofactor>
    <text evidence="11">Binds 1 FAD per subunit.</text>
</comment>
<comment type="cofactor">
    <cofactor evidence="10">
        <name>[2Fe-2S] cluster</name>
        <dbReference type="ChEBI" id="CHEBI:190135"/>
    </cofactor>
</comment>
<dbReference type="InterPro" id="IPR037117">
    <property type="entry name" value="Dihydroorotate_DH_ele_sf"/>
</dbReference>
<keyword evidence="5 12" id="KW-0479">Metal-binding</keyword>
<dbReference type="SUPFAM" id="SSF52343">
    <property type="entry name" value="Ferredoxin reductase-like, C-terminal NADP-linked domain"/>
    <property type="match status" value="1"/>
</dbReference>
<name>A0AA43RLS0_9ACTN</name>
<evidence type="ECO:0000313" key="15">
    <source>
        <dbReference type="Proteomes" id="UP001168575"/>
    </source>
</evidence>
<dbReference type="InterPro" id="IPR017938">
    <property type="entry name" value="Riboflavin_synthase-like_b-brl"/>
</dbReference>
<dbReference type="InterPro" id="IPR017927">
    <property type="entry name" value="FAD-bd_FR_type"/>
</dbReference>
<keyword evidence="7" id="KW-0249">Electron transport</keyword>
<dbReference type="Pfam" id="PF00175">
    <property type="entry name" value="NAD_binding_1"/>
    <property type="match status" value="1"/>
</dbReference>
<evidence type="ECO:0000256" key="1">
    <source>
        <dbReference type="ARBA" id="ARBA00006422"/>
    </source>
</evidence>
<evidence type="ECO:0000256" key="2">
    <source>
        <dbReference type="ARBA" id="ARBA00022448"/>
    </source>
</evidence>
<dbReference type="InterPro" id="IPR012165">
    <property type="entry name" value="Cyt_c3_hydrogenase_gsu"/>
</dbReference>
<feature type="binding site" evidence="12">
    <location>
        <position position="231"/>
    </location>
    <ligand>
        <name>[2Fe-2S] cluster</name>
        <dbReference type="ChEBI" id="CHEBI:190135"/>
    </ligand>
</feature>
<evidence type="ECO:0000256" key="11">
    <source>
        <dbReference type="PIRSR" id="PIRSR006816-1"/>
    </source>
</evidence>
<feature type="binding site" evidence="11">
    <location>
        <begin position="79"/>
        <end position="80"/>
    </location>
    <ligand>
        <name>FAD</name>
        <dbReference type="ChEBI" id="CHEBI:57692"/>
    </ligand>
</feature>
<gene>
    <name evidence="14" type="ORF">Q3982_03970</name>
</gene>
<evidence type="ECO:0000256" key="7">
    <source>
        <dbReference type="ARBA" id="ARBA00022982"/>
    </source>
</evidence>
<dbReference type="GO" id="GO:0051537">
    <property type="term" value="F:2 iron, 2 sulfur cluster binding"/>
    <property type="evidence" value="ECO:0007669"/>
    <property type="project" value="UniProtKB-KW"/>
</dbReference>
<comment type="cofactor">
    <cofactor evidence="12">
        <name>[2Fe-2S] cluster</name>
        <dbReference type="ChEBI" id="CHEBI:190135"/>
    </cofactor>
    <text evidence="12">Binds 1 [2Fe-2S] cluster per subunit.</text>
</comment>
<dbReference type="PROSITE" id="PS51384">
    <property type="entry name" value="FAD_FR"/>
    <property type="match status" value="1"/>
</dbReference>
<keyword evidence="8 12" id="KW-0408">Iron</keyword>
<dbReference type="GO" id="GO:0046872">
    <property type="term" value="F:metal ion binding"/>
    <property type="evidence" value="ECO:0007669"/>
    <property type="project" value="UniProtKB-KW"/>
</dbReference>
<accession>A0AA43RLS0</accession>
<dbReference type="GO" id="GO:0006221">
    <property type="term" value="P:pyrimidine nucleotide biosynthetic process"/>
    <property type="evidence" value="ECO:0007669"/>
    <property type="project" value="InterPro"/>
</dbReference>